<reference evidence="9" key="1">
    <citation type="journal article" date="2019" name="Int. J. Syst. Evol. Microbiol.">
        <title>The Global Catalogue of Microorganisms (GCM) 10K type strain sequencing project: providing services to taxonomists for standard genome sequencing and annotation.</title>
        <authorList>
            <consortium name="The Broad Institute Genomics Platform"/>
            <consortium name="The Broad Institute Genome Sequencing Center for Infectious Disease"/>
            <person name="Wu L."/>
            <person name="Ma J."/>
        </authorList>
    </citation>
    <scope>NUCLEOTIDE SEQUENCE [LARGE SCALE GENOMIC DNA]</scope>
    <source>
        <strain evidence="9">KCTC 12907</strain>
    </source>
</reference>
<dbReference type="InterPro" id="IPR035451">
    <property type="entry name" value="Ada-like_dom_sf"/>
</dbReference>
<keyword evidence="4" id="KW-0238">DNA-binding</keyword>
<organism evidence="8 9">
    <name type="scientific">Cohnella cellulosilytica</name>
    <dbReference type="NCBI Taxonomy" id="986710"/>
    <lineage>
        <taxon>Bacteria</taxon>
        <taxon>Bacillati</taxon>
        <taxon>Bacillota</taxon>
        <taxon>Bacilli</taxon>
        <taxon>Bacillales</taxon>
        <taxon>Paenibacillaceae</taxon>
        <taxon>Cohnella</taxon>
    </lineage>
</organism>
<dbReference type="Proteomes" id="UP001596378">
    <property type="component" value="Unassembled WGS sequence"/>
</dbReference>
<keyword evidence="2" id="KW-0808">Transferase</keyword>
<evidence type="ECO:0000259" key="7">
    <source>
        <dbReference type="PROSITE" id="PS01124"/>
    </source>
</evidence>
<dbReference type="EMBL" id="JBHTAI010000004">
    <property type="protein sequence ID" value="MFC7148630.1"/>
    <property type="molecule type" value="Genomic_DNA"/>
</dbReference>
<name>A0ABW2FCX1_9BACL</name>
<comment type="cofactor">
    <cofactor evidence="1">
        <name>Zn(2+)</name>
        <dbReference type="ChEBI" id="CHEBI:29105"/>
    </cofactor>
</comment>
<keyword evidence="3" id="KW-0805">Transcription regulation</keyword>
<protein>
    <submittedName>
        <fullName evidence="8">Bifunctional transcriptional activator/DNA repair enzyme AdaA</fullName>
    </submittedName>
</protein>
<dbReference type="Pfam" id="PF12833">
    <property type="entry name" value="HTH_18"/>
    <property type="match status" value="1"/>
</dbReference>
<dbReference type="InterPro" id="IPR018060">
    <property type="entry name" value="HTH_AraC"/>
</dbReference>
<dbReference type="Gene3D" id="3.40.10.10">
    <property type="entry name" value="DNA Methylphosphotriester Repair Domain"/>
    <property type="match status" value="1"/>
</dbReference>
<keyword evidence="9" id="KW-1185">Reference proteome</keyword>
<dbReference type="PROSITE" id="PS01124">
    <property type="entry name" value="HTH_ARAC_FAMILY_2"/>
    <property type="match status" value="1"/>
</dbReference>
<dbReference type="InterPro" id="IPR016220">
    <property type="entry name" value="Me-P-triester_DNA_alkyl-Trfase"/>
</dbReference>
<gene>
    <name evidence="8" type="ORF">ACFQMJ_08855</name>
</gene>
<dbReference type="PRINTS" id="PR00032">
    <property type="entry name" value="HTHARAC"/>
</dbReference>
<evidence type="ECO:0000256" key="2">
    <source>
        <dbReference type="ARBA" id="ARBA00022603"/>
    </source>
</evidence>
<proteinExistence type="predicted"/>
<evidence type="ECO:0000313" key="8">
    <source>
        <dbReference type="EMBL" id="MFC7148630.1"/>
    </source>
</evidence>
<dbReference type="InterPro" id="IPR020449">
    <property type="entry name" value="Tscrpt_reg_AraC-type_HTH"/>
</dbReference>
<dbReference type="Gene3D" id="1.10.10.60">
    <property type="entry name" value="Homeodomain-like"/>
    <property type="match status" value="1"/>
</dbReference>
<dbReference type="Pfam" id="PF02805">
    <property type="entry name" value="Ada_Zn_binding"/>
    <property type="match status" value="1"/>
</dbReference>
<evidence type="ECO:0000256" key="4">
    <source>
        <dbReference type="ARBA" id="ARBA00023125"/>
    </source>
</evidence>
<dbReference type="PANTHER" id="PTHR43280:SF28">
    <property type="entry name" value="HTH-TYPE TRANSCRIPTIONAL ACTIVATOR RHAS"/>
    <property type="match status" value="1"/>
</dbReference>
<evidence type="ECO:0000313" key="9">
    <source>
        <dbReference type="Proteomes" id="UP001596378"/>
    </source>
</evidence>
<dbReference type="SUPFAM" id="SSF46689">
    <property type="entry name" value="Homeodomain-like"/>
    <property type="match status" value="2"/>
</dbReference>
<keyword evidence="2" id="KW-0489">Methyltransferase</keyword>
<dbReference type="InterPro" id="IPR009057">
    <property type="entry name" value="Homeodomain-like_sf"/>
</dbReference>
<evidence type="ECO:0000256" key="5">
    <source>
        <dbReference type="ARBA" id="ARBA00023159"/>
    </source>
</evidence>
<dbReference type="PIRSF" id="PIRSF000408">
    <property type="entry name" value="Alkyltransferas_AdaA"/>
    <property type="match status" value="1"/>
</dbReference>
<evidence type="ECO:0000256" key="6">
    <source>
        <dbReference type="ARBA" id="ARBA00023163"/>
    </source>
</evidence>
<feature type="domain" description="HTH araC/xylS-type" evidence="7">
    <location>
        <begin position="85"/>
        <end position="183"/>
    </location>
</feature>
<dbReference type="SMART" id="SM00342">
    <property type="entry name" value="HTH_ARAC"/>
    <property type="match status" value="1"/>
</dbReference>
<sequence>MDPELFKLVYEGVVNRATTYDGIYYTAVKTTKIVCRPTCRAKTPLASNVVFYRSLEEAIRAGYRPCKRCRPHENGPLRPDAALAKCVDALIEARYGEKLTLTRLAASLAMSPYHLQRVYKKVRGFSPQESIEQTRLKHTRERLLATDDPVAEIGESVGFGSPSYFTYWFCKKTGISPSEFRAINKGGTSNERR</sequence>
<dbReference type="SUPFAM" id="SSF57884">
    <property type="entry name" value="Ada DNA repair protein, N-terminal domain (N-Ada 10)"/>
    <property type="match status" value="1"/>
</dbReference>
<dbReference type="InterPro" id="IPR004026">
    <property type="entry name" value="Ada_DNA_repair_Zn-bd"/>
</dbReference>
<accession>A0ABW2FCX1</accession>
<evidence type="ECO:0000256" key="1">
    <source>
        <dbReference type="ARBA" id="ARBA00001947"/>
    </source>
</evidence>
<evidence type="ECO:0000256" key="3">
    <source>
        <dbReference type="ARBA" id="ARBA00023015"/>
    </source>
</evidence>
<keyword evidence="5" id="KW-0010">Activator</keyword>
<keyword evidence="6" id="KW-0804">Transcription</keyword>
<dbReference type="PANTHER" id="PTHR43280">
    <property type="entry name" value="ARAC-FAMILY TRANSCRIPTIONAL REGULATOR"/>
    <property type="match status" value="1"/>
</dbReference>
<comment type="caution">
    <text evidence="8">The sequence shown here is derived from an EMBL/GenBank/DDBJ whole genome shotgun (WGS) entry which is preliminary data.</text>
</comment>
<dbReference type="RefSeq" id="WP_378045013.1">
    <property type="nucleotide sequence ID" value="NZ_JBHMDN010000007.1"/>
</dbReference>